<proteinExistence type="inferred from homology"/>
<comment type="function">
    <text evidence="5">One of the primary rRNA binding proteins, this protein initially binds near the 5'-end of the 23S rRNA. It is important during the early stages of 50S assembly. It makes multiple contacts with different domains of the 23S rRNA in the assembled 50S subunit and ribosome.</text>
</comment>
<keyword evidence="5" id="KW-0699">rRNA-binding</keyword>
<organism evidence="6 7">
    <name type="scientific">Verrucomicrobia subdivision 6 bacterium BACL9 MAG-120507-bin52</name>
    <dbReference type="NCBI Taxonomy" id="1655590"/>
    <lineage>
        <taxon>Bacteria</taxon>
        <taxon>Pseudomonadati</taxon>
        <taxon>Verrucomicrobiota</taxon>
        <taxon>Verrucomicrobiia</taxon>
        <taxon>Verrucomicrobiales</taxon>
        <taxon>Verrucomicrobia subdivision 6</taxon>
    </lineage>
</organism>
<name>A0A0R2RQW3_9BACT</name>
<dbReference type="NCBIfam" id="TIGR03953">
    <property type="entry name" value="rplD_bact"/>
    <property type="match status" value="1"/>
</dbReference>
<comment type="function">
    <text evidence="5">Forms part of the polypeptide exit tunnel.</text>
</comment>
<dbReference type="GO" id="GO:0003735">
    <property type="term" value="F:structural constituent of ribosome"/>
    <property type="evidence" value="ECO:0007669"/>
    <property type="project" value="InterPro"/>
</dbReference>
<evidence type="ECO:0000256" key="2">
    <source>
        <dbReference type="ARBA" id="ARBA00022980"/>
    </source>
</evidence>
<dbReference type="InterPro" id="IPR002136">
    <property type="entry name" value="Ribosomal_uL4"/>
</dbReference>
<dbReference type="HAMAP" id="MF_01328_B">
    <property type="entry name" value="Ribosomal_uL4_B"/>
    <property type="match status" value="1"/>
</dbReference>
<evidence type="ECO:0000313" key="7">
    <source>
        <dbReference type="Proteomes" id="UP000051269"/>
    </source>
</evidence>
<evidence type="ECO:0000256" key="3">
    <source>
        <dbReference type="ARBA" id="ARBA00023274"/>
    </source>
</evidence>
<dbReference type="GO" id="GO:1990904">
    <property type="term" value="C:ribonucleoprotein complex"/>
    <property type="evidence" value="ECO:0007669"/>
    <property type="project" value="UniProtKB-KW"/>
</dbReference>
<dbReference type="PANTHER" id="PTHR10746:SF6">
    <property type="entry name" value="LARGE RIBOSOMAL SUBUNIT PROTEIN UL4M"/>
    <property type="match status" value="1"/>
</dbReference>
<evidence type="ECO:0000256" key="5">
    <source>
        <dbReference type="HAMAP-Rule" id="MF_01328"/>
    </source>
</evidence>
<evidence type="ECO:0000256" key="4">
    <source>
        <dbReference type="ARBA" id="ARBA00035244"/>
    </source>
</evidence>
<dbReference type="GO" id="GO:0005840">
    <property type="term" value="C:ribosome"/>
    <property type="evidence" value="ECO:0007669"/>
    <property type="project" value="UniProtKB-KW"/>
</dbReference>
<accession>A0A0R2RQW3</accession>
<dbReference type="GO" id="GO:0006412">
    <property type="term" value="P:translation"/>
    <property type="evidence" value="ECO:0007669"/>
    <property type="project" value="UniProtKB-UniRule"/>
</dbReference>
<dbReference type="InterPro" id="IPR023574">
    <property type="entry name" value="Ribosomal_uL4_dom_sf"/>
</dbReference>
<dbReference type="Proteomes" id="UP000051269">
    <property type="component" value="Unassembled WGS sequence"/>
</dbReference>
<dbReference type="Gene3D" id="3.40.1370.10">
    <property type="match status" value="1"/>
</dbReference>
<dbReference type="EMBL" id="LIBO01000001">
    <property type="protein sequence ID" value="KRO63264.1"/>
    <property type="molecule type" value="Genomic_DNA"/>
</dbReference>
<dbReference type="SUPFAM" id="SSF52166">
    <property type="entry name" value="Ribosomal protein L4"/>
    <property type="match status" value="1"/>
</dbReference>
<comment type="similarity">
    <text evidence="1 5">Belongs to the universal ribosomal protein uL4 family.</text>
</comment>
<reference evidence="6 7" key="1">
    <citation type="submission" date="2015-10" db="EMBL/GenBank/DDBJ databases">
        <title>Metagenome-Assembled Genomes uncover a global brackish microbiome.</title>
        <authorList>
            <person name="Hugerth L.W."/>
            <person name="Larsson J."/>
            <person name="Alneberg J."/>
            <person name="Lindh M.V."/>
            <person name="Legrand C."/>
            <person name="Pinhassi J."/>
            <person name="Andersson A.F."/>
        </authorList>
    </citation>
    <scope>NUCLEOTIDE SEQUENCE [LARGE SCALE GENOMIC DNA]</scope>
    <source>
        <strain evidence="6">BACL18 MAG-120507-bin52</strain>
    </source>
</reference>
<dbReference type="InterPro" id="IPR013005">
    <property type="entry name" value="Ribosomal_uL4-like"/>
</dbReference>
<comment type="caution">
    <text evidence="6">The sequence shown here is derived from an EMBL/GenBank/DDBJ whole genome shotgun (WGS) entry which is preliminary data.</text>
</comment>
<dbReference type="AlphaFoldDB" id="A0A0R2RQW3"/>
<keyword evidence="2 5" id="KW-0689">Ribosomal protein</keyword>
<sequence>MAKAKTIDLTAAEKALGVELFKDRRASQALHEAVTAYRAARRSGTHSTKTKAMVDLSGAKPWNQKGTGRARAGYKSSPVWRGGGVAFGPHPRSYRKDIPKTVLRTALRRAISDLATQGKLHSGLVPSLKAPKTKELIAWLKDAGLPLSVLLILGKPESTLLKAAHNLREVDVRPAREVNAEDLLRRRMVWVSEEAWKELGTRLNAGSKEAKTS</sequence>
<evidence type="ECO:0000256" key="1">
    <source>
        <dbReference type="ARBA" id="ARBA00010528"/>
    </source>
</evidence>
<dbReference type="GO" id="GO:0019843">
    <property type="term" value="F:rRNA binding"/>
    <property type="evidence" value="ECO:0007669"/>
    <property type="project" value="UniProtKB-UniRule"/>
</dbReference>
<dbReference type="PANTHER" id="PTHR10746">
    <property type="entry name" value="50S RIBOSOMAL PROTEIN L4"/>
    <property type="match status" value="1"/>
</dbReference>
<comment type="subunit">
    <text evidence="5">Part of the 50S ribosomal subunit.</text>
</comment>
<keyword evidence="5" id="KW-0694">RNA-binding</keyword>
<protein>
    <recommendedName>
        <fullName evidence="4 5">Large ribosomal subunit protein uL4</fullName>
    </recommendedName>
</protein>
<dbReference type="Pfam" id="PF00573">
    <property type="entry name" value="Ribosomal_L4"/>
    <property type="match status" value="1"/>
</dbReference>
<evidence type="ECO:0000313" key="6">
    <source>
        <dbReference type="EMBL" id="KRO63264.1"/>
    </source>
</evidence>
<gene>
    <name evidence="5" type="primary">rplD</name>
    <name evidence="6" type="ORF">ABR82_05785</name>
</gene>
<keyword evidence="3 5" id="KW-0687">Ribonucleoprotein</keyword>